<dbReference type="Proteomes" id="UP000325811">
    <property type="component" value="Chromosome I"/>
</dbReference>
<keyword evidence="2" id="KW-1185">Reference proteome</keyword>
<dbReference type="EMBL" id="LR699553">
    <property type="protein sequence ID" value="VVD29245.1"/>
    <property type="molecule type" value="Genomic_DNA"/>
</dbReference>
<evidence type="ECO:0000313" key="1">
    <source>
        <dbReference type="EMBL" id="VVD29245.1"/>
    </source>
</evidence>
<reference evidence="1 2" key="1">
    <citation type="submission" date="2019-08" db="EMBL/GenBank/DDBJ databases">
        <authorList>
            <person name="Herpell B J."/>
        </authorList>
    </citation>
    <scope>NUCLEOTIDE SEQUENCE [LARGE SCALE GENOMIC DNA]</scope>
    <source>
        <strain evidence="2">Msb3</strain>
    </source>
</reference>
<accession>A0A5Q4Z762</accession>
<evidence type="ECO:0000313" key="2">
    <source>
        <dbReference type="Proteomes" id="UP000325811"/>
    </source>
</evidence>
<gene>
    <name evidence="1" type="ORF">PDMSB3_2789</name>
</gene>
<dbReference type="KEGG" id="pdio:PDMSB3_2789"/>
<dbReference type="AlphaFoldDB" id="A0A5Q4Z762"/>
<sequence>MITINGEKELVRVEDWADIESRPDYDRNLDPSAHELQAIIGNYVFADKIRCGLSNCHTPHGRGYLVATKDGRLTNIGKDCGRIYFGVDFETMSRQFDRDITAKENRERLWSFSFRIDNVLAEIQQIRRGENGARGADWVHKRSRALVQLNQGVPELIVRRVSEMLRTGSDAVATQREATKEEAERADALAGRRLPRPHYVEEIVGRVSSLEALQPQNDLREILIVDLETRIKEFSALNVDALTHVELSRWTKWTGAVDLQLERAAAAVDLGCHLLTATNLMPFESILANAQDISIFRAYLRCLSEA</sequence>
<organism evidence="1 2">
    <name type="scientific">Paraburkholderia dioscoreae</name>
    <dbReference type="NCBI Taxonomy" id="2604047"/>
    <lineage>
        <taxon>Bacteria</taxon>
        <taxon>Pseudomonadati</taxon>
        <taxon>Pseudomonadota</taxon>
        <taxon>Betaproteobacteria</taxon>
        <taxon>Burkholderiales</taxon>
        <taxon>Burkholderiaceae</taxon>
        <taxon>Paraburkholderia</taxon>
    </lineage>
</organism>
<name>A0A5Q4Z762_9BURK</name>
<dbReference type="RefSeq" id="WP_165186523.1">
    <property type="nucleotide sequence ID" value="NZ_LR699553.1"/>
</dbReference>
<protein>
    <submittedName>
        <fullName evidence="1">Uncharacterized protein</fullName>
    </submittedName>
</protein>
<proteinExistence type="predicted"/>